<dbReference type="NCBIfam" id="TIGR01951">
    <property type="entry name" value="nusB"/>
    <property type="match status" value="1"/>
</dbReference>
<comment type="similarity">
    <text evidence="1 6">Belongs to the NusB family.</text>
</comment>
<dbReference type="SUPFAM" id="SSF48013">
    <property type="entry name" value="NusB-like"/>
    <property type="match status" value="1"/>
</dbReference>
<dbReference type="InterPro" id="IPR006027">
    <property type="entry name" value="NusB_RsmB_TIM44"/>
</dbReference>
<name>A0A1G5ACH9_9FIRM</name>
<protein>
    <recommendedName>
        <fullName evidence="6">Transcription antitermination protein NusB</fullName>
    </recommendedName>
    <alternativeName>
        <fullName evidence="6">Antitermination factor NusB</fullName>
    </alternativeName>
</protein>
<dbReference type="GO" id="GO:0031564">
    <property type="term" value="P:transcription antitermination"/>
    <property type="evidence" value="ECO:0007669"/>
    <property type="project" value="UniProtKB-KW"/>
</dbReference>
<dbReference type="AlphaFoldDB" id="A0A1G5ACH9"/>
<dbReference type="HAMAP" id="MF_00073">
    <property type="entry name" value="NusB"/>
    <property type="match status" value="1"/>
</dbReference>
<dbReference type="GO" id="GO:0003723">
    <property type="term" value="F:RNA binding"/>
    <property type="evidence" value="ECO:0007669"/>
    <property type="project" value="UniProtKB-UniRule"/>
</dbReference>
<dbReference type="GO" id="GO:0006353">
    <property type="term" value="P:DNA-templated transcription termination"/>
    <property type="evidence" value="ECO:0007669"/>
    <property type="project" value="UniProtKB-UniRule"/>
</dbReference>
<dbReference type="Gene3D" id="1.10.940.10">
    <property type="entry name" value="NusB-like"/>
    <property type="match status" value="1"/>
</dbReference>
<evidence type="ECO:0000256" key="1">
    <source>
        <dbReference type="ARBA" id="ARBA00005952"/>
    </source>
</evidence>
<dbReference type="Proteomes" id="UP000183047">
    <property type="component" value="Unassembled WGS sequence"/>
</dbReference>
<evidence type="ECO:0000256" key="6">
    <source>
        <dbReference type="HAMAP-Rule" id="MF_00073"/>
    </source>
</evidence>
<dbReference type="STRING" id="185008.bhn_I0889"/>
<evidence type="ECO:0000256" key="4">
    <source>
        <dbReference type="ARBA" id="ARBA00023015"/>
    </source>
</evidence>
<evidence type="ECO:0000256" key="5">
    <source>
        <dbReference type="ARBA" id="ARBA00023163"/>
    </source>
</evidence>
<feature type="domain" description="NusB/RsmB/TIM44" evidence="7">
    <location>
        <begin position="8"/>
        <end position="133"/>
    </location>
</feature>
<evidence type="ECO:0000313" key="9">
    <source>
        <dbReference type="Proteomes" id="UP000183047"/>
    </source>
</evidence>
<dbReference type="EMBL" id="FMUR01000003">
    <property type="protein sequence ID" value="SCX75563.1"/>
    <property type="molecule type" value="Genomic_DNA"/>
</dbReference>
<dbReference type="InterPro" id="IPR011605">
    <property type="entry name" value="NusB_fam"/>
</dbReference>
<organism evidence="8 9">
    <name type="scientific">Butyrivibrio hungatei</name>
    <dbReference type="NCBI Taxonomy" id="185008"/>
    <lineage>
        <taxon>Bacteria</taxon>
        <taxon>Bacillati</taxon>
        <taxon>Bacillota</taxon>
        <taxon>Clostridia</taxon>
        <taxon>Lachnospirales</taxon>
        <taxon>Lachnospiraceae</taxon>
        <taxon>Butyrivibrio</taxon>
    </lineage>
</organism>
<proteinExistence type="inferred from homology"/>
<keyword evidence="3 6" id="KW-0694">RNA-binding</keyword>
<accession>A0A1G5ACH9</accession>
<keyword evidence="9" id="KW-1185">Reference proteome</keyword>
<dbReference type="InterPro" id="IPR035926">
    <property type="entry name" value="NusB-like_sf"/>
</dbReference>
<dbReference type="PANTHER" id="PTHR11078">
    <property type="entry name" value="N UTILIZATION SUBSTANCE PROTEIN B-RELATED"/>
    <property type="match status" value="1"/>
</dbReference>
<comment type="function">
    <text evidence="6">Involved in transcription antitermination. Required for transcription of ribosomal RNA (rRNA) genes. Binds specifically to the boxA antiterminator sequence of the ribosomal RNA (rrn) operons.</text>
</comment>
<keyword evidence="5 6" id="KW-0804">Transcription</keyword>
<dbReference type="PANTHER" id="PTHR11078:SF3">
    <property type="entry name" value="ANTITERMINATION NUSB DOMAIN-CONTAINING PROTEIN"/>
    <property type="match status" value="1"/>
</dbReference>
<evidence type="ECO:0000256" key="3">
    <source>
        <dbReference type="ARBA" id="ARBA00022884"/>
    </source>
</evidence>
<keyword evidence="4 6" id="KW-0805">Transcription regulation</keyword>
<keyword evidence="2 6" id="KW-0889">Transcription antitermination</keyword>
<reference evidence="9" key="1">
    <citation type="submission" date="2016-10" db="EMBL/GenBank/DDBJ databases">
        <authorList>
            <person name="Varghese N."/>
            <person name="Submissions S."/>
        </authorList>
    </citation>
    <scope>NUCLEOTIDE SEQUENCE [LARGE SCALE GENOMIC DNA]</scope>
    <source>
        <strain evidence="9">XBD2006</strain>
    </source>
</reference>
<gene>
    <name evidence="6" type="primary">nusB</name>
    <name evidence="8" type="ORF">SAMN02910451_00113</name>
</gene>
<evidence type="ECO:0000256" key="2">
    <source>
        <dbReference type="ARBA" id="ARBA00022814"/>
    </source>
</evidence>
<dbReference type="Pfam" id="PF01029">
    <property type="entry name" value="NusB"/>
    <property type="match status" value="1"/>
</dbReference>
<evidence type="ECO:0000259" key="7">
    <source>
        <dbReference type="Pfam" id="PF01029"/>
    </source>
</evidence>
<dbReference type="GO" id="GO:0005829">
    <property type="term" value="C:cytosol"/>
    <property type="evidence" value="ECO:0007669"/>
    <property type="project" value="TreeGrafter"/>
</dbReference>
<sequence length="134" mass="15455">MMNRSLLREQVFKLLFRVEFNPMEEMPEQEELFTSTSDDDFSKQDADYIREKYEKIAEKLDDIDKAINEKTKGWDTERMAKVELTIIRLAVYEIKHDESVPTGVAINEAVELAKKFGQDGSPAFVNGVLAKFAE</sequence>
<evidence type="ECO:0000313" key="8">
    <source>
        <dbReference type="EMBL" id="SCX75563.1"/>
    </source>
</evidence>